<accession>A0A084XWC9</accession>
<comment type="caution">
    <text evidence="2">The sequence shown here is derived from an EMBL/GenBank/DDBJ whole genome shotgun (WGS) entry which is preliminary data.</text>
</comment>
<reference evidence="2 3" key="1">
    <citation type="submission" date="2014-07" db="EMBL/GenBank/DDBJ databases">
        <title>Expanding our view of genomic diversity in Candidatus Accumulibacter clades.</title>
        <authorList>
            <person name="Skennerton C.T."/>
            <person name="Barr J.J."/>
            <person name="Slater F.R."/>
            <person name="Bond P.L."/>
            <person name="Tyson G.W."/>
        </authorList>
    </citation>
    <scope>NUCLEOTIDE SEQUENCE [LARGE SCALE GENOMIC DNA]</scope>
    <source>
        <strain evidence="3">SK-01</strain>
    </source>
</reference>
<dbReference type="STRING" id="1457154.CAPSK01_003711"/>
<gene>
    <name evidence="2" type="ORF">CAPSK01_003711</name>
</gene>
<dbReference type="AlphaFoldDB" id="A0A084XWC9"/>
<evidence type="ECO:0000256" key="1">
    <source>
        <dbReference type="SAM" id="MobiDB-lite"/>
    </source>
</evidence>
<organism evidence="2 3">
    <name type="scientific">Candidatus Accumulibacter vicinus</name>
    <dbReference type="NCBI Taxonomy" id="2954382"/>
    <lineage>
        <taxon>Bacteria</taxon>
        <taxon>Pseudomonadati</taxon>
        <taxon>Pseudomonadota</taxon>
        <taxon>Betaproteobacteria</taxon>
        <taxon>Candidatus Accumulibacter</taxon>
    </lineage>
</organism>
<sequence>MGAAARRSASAVAAGSRSVTSKTTASTSSPLATISPTTASAFSRLWLACTMKRRLVGGKLLGAHLAGWLLNWAPGEASIIGCLIFGQS</sequence>
<proteinExistence type="predicted"/>
<evidence type="ECO:0000313" key="3">
    <source>
        <dbReference type="Proteomes" id="UP000019812"/>
    </source>
</evidence>
<dbReference type="EMBL" id="JDSS02000037">
    <property type="protein sequence ID" value="KFB66773.1"/>
    <property type="molecule type" value="Genomic_DNA"/>
</dbReference>
<feature type="region of interest" description="Disordered" evidence="1">
    <location>
        <begin position="1"/>
        <end position="34"/>
    </location>
</feature>
<protein>
    <submittedName>
        <fullName evidence="2">Uncharacterized protein</fullName>
    </submittedName>
</protein>
<evidence type="ECO:0000313" key="2">
    <source>
        <dbReference type="EMBL" id="KFB66773.1"/>
    </source>
</evidence>
<dbReference type="Proteomes" id="UP000019812">
    <property type="component" value="Unassembled WGS sequence"/>
</dbReference>
<name>A0A084XWC9_9PROT</name>